<dbReference type="Proteomes" id="UP000029665">
    <property type="component" value="Unassembled WGS sequence"/>
</dbReference>
<sequence>MPGKAKSNFEKARKLRHEHNELMAKAVALFRLNDTLPTSERKSLRAVCTTITAAHQRETGRWVNLDKTTPPTPVRAIGRVLSKLRQTNEKDGFVDEDLIQAAREARDALTTSALSFLTDKSPIQSTSQLPSFAHPPVPAPPSMSHLPSRSQTSMTAPVDLEGEIKTVEDELEQYRTIINQQRAMILIQSEYCESVRHQLEAAENKADQPSRTGRLVGDGLPRVLTGTEFIEKVRARDAAQAEQVSAKECNRVEREARASAMSEWKGKMQERKETNKKITLRWREEVEHWEAERDLAKTEHRRPQWTKPKRGALILAIPKPQASPAEAEEGMNDEDDEHEGDELSSGEE</sequence>
<dbReference type="OMA" id="ASAMSEW"/>
<dbReference type="STRING" id="5643.A0A060SVC6"/>
<dbReference type="EMBL" id="CCBP010000372">
    <property type="protein sequence ID" value="CDO76418.1"/>
    <property type="molecule type" value="Genomic_DNA"/>
</dbReference>
<evidence type="ECO:0000313" key="2">
    <source>
        <dbReference type="EMBL" id="CDO76418.1"/>
    </source>
</evidence>
<gene>
    <name evidence="2" type="ORF">BN946_scf184925.g5</name>
</gene>
<comment type="caution">
    <text evidence="2">The sequence shown here is derived from an EMBL/GenBank/DDBJ whole genome shotgun (WGS) entry which is preliminary data.</text>
</comment>
<evidence type="ECO:0000256" key="1">
    <source>
        <dbReference type="SAM" id="MobiDB-lite"/>
    </source>
</evidence>
<feature type="region of interest" description="Disordered" evidence="1">
    <location>
        <begin position="124"/>
        <end position="150"/>
    </location>
</feature>
<feature type="region of interest" description="Disordered" evidence="1">
    <location>
        <begin position="295"/>
        <end position="348"/>
    </location>
</feature>
<dbReference type="HOGENOM" id="CLU_797261_0_0_1"/>
<evidence type="ECO:0000313" key="3">
    <source>
        <dbReference type="Proteomes" id="UP000029665"/>
    </source>
</evidence>
<organism evidence="2 3">
    <name type="scientific">Pycnoporus cinnabarinus</name>
    <name type="common">Cinnabar-red polypore</name>
    <name type="synonym">Trametes cinnabarina</name>
    <dbReference type="NCBI Taxonomy" id="5643"/>
    <lineage>
        <taxon>Eukaryota</taxon>
        <taxon>Fungi</taxon>
        <taxon>Dikarya</taxon>
        <taxon>Basidiomycota</taxon>
        <taxon>Agaricomycotina</taxon>
        <taxon>Agaricomycetes</taxon>
        <taxon>Polyporales</taxon>
        <taxon>Polyporaceae</taxon>
        <taxon>Trametes</taxon>
    </lineage>
</organism>
<accession>A0A060SVC6</accession>
<protein>
    <submittedName>
        <fullName evidence="2">Uncharacterized protein</fullName>
    </submittedName>
</protein>
<name>A0A060SVC6_PYCCI</name>
<dbReference type="OrthoDB" id="2758138at2759"/>
<keyword evidence="3" id="KW-1185">Reference proteome</keyword>
<proteinExistence type="predicted"/>
<feature type="compositionally biased region" description="Acidic residues" evidence="1">
    <location>
        <begin position="326"/>
        <end position="348"/>
    </location>
</feature>
<reference evidence="2" key="1">
    <citation type="submission" date="2014-01" db="EMBL/GenBank/DDBJ databases">
        <title>The genome of the white-rot fungus Pycnoporus cinnabarinus: a basidiomycete model with a versatile arsenal for lignocellulosic biomass breakdown.</title>
        <authorList>
            <person name="Levasseur A."/>
            <person name="Lomascolo A."/>
            <person name="Ruiz-Duenas F.J."/>
            <person name="Uzan E."/>
            <person name="Piumi F."/>
            <person name="Kues U."/>
            <person name="Ram A.F.J."/>
            <person name="Murat C."/>
            <person name="Haon M."/>
            <person name="Benoit I."/>
            <person name="Arfi Y."/>
            <person name="Chevret D."/>
            <person name="Drula E."/>
            <person name="Kwon M.J."/>
            <person name="Gouret P."/>
            <person name="Lesage-Meessen L."/>
            <person name="Lombard V."/>
            <person name="Mariette J."/>
            <person name="Noirot C."/>
            <person name="Park J."/>
            <person name="Patyshakuliyeva A."/>
            <person name="Wieneger R.A.B."/>
            <person name="Wosten H.A.B."/>
            <person name="Martin F."/>
            <person name="Coutinho P.M."/>
            <person name="de Vries R."/>
            <person name="Martinez A.T."/>
            <person name="Klopp C."/>
            <person name="Pontarotti P."/>
            <person name="Henrissat B."/>
            <person name="Record E."/>
        </authorList>
    </citation>
    <scope>NUCLEOTIDE SEQUENCE [LARGE SCALE GENOMIC DNA]</scope>
    <source>
        <strain evidence="2">BRFM137</strain>
    </source>
</reference>
<dbReference type="AlphaFoldDB" id="A0A060SVC6"/>